<evidence type="ECO:0000256" key="2">
    <source>
        <dbReference type="SAM" id="SignalP"/>
    </source>
</evidence>
<comment type="similarity">
    <text evidence="1">Belongs to the short-chain dehydrogenases/reductases (SDR) family.</text>
</comment>
<evidence type="ECO:0000313" key="4">
    <source>
        <dbReference type="Proteomes" id="UP000244441"/>
    </source>
</evidence>
<dbReference type="InterPro" id="IPR002347">
    <property type="entry name" value="SDR_fam"/>
</dbReference>
<dbReference type="OrthoDB" id="9775296at2"/>
<dbReference type="EMBL" id="CP026604">
    <property type="protein sequence ID" value="AWB68079.1"/>
    <property type="molecule type" value="Genomic_DNA"/>
</dbReference>
<dbReference type="SUPFAM" id="SSF51735">
    <property type="entry name" value="NAD(P)-binding Rossmann-fold domains"/>
    <property type="match status" value="1"/>
</dbReference>
<dbReference type="AlphaFoldDB" id="A0A2S0VV34"/>
<dbReference type="Pfam" id="PF00106">
    <property type="entry name" value="adh_short"/>
    <property type="match status" value="1"/>
</dbReference>
<keyword evidence="4" id="KW-1185">Reference proteome</keyword>
<sequence length="271" mass="29079">MLKNQLIKLCFLLLCFNSSVACSAVTTQSSTQANTQSTSQSKGTVLITGANRGLGLALSRHFIADGYKVIGTARKPHKATDLKAAGAQVVQLDVTDDESIAAMAKTLQGVAIDIVVNNAGYVNDYTRGIESFKKSTREEYLRTYNINTVGPVLVAKALYPNLLLSKASVKKLVNTSSQGGIVDRKGTHAIYAYDTSKTALNKLTNELAKDLKADNITVISLAPGWNKTRTGGEGARLEPEVSMAQAKKVIESLTIENTGTFVTYSGRSVKW</sequence>
<dbReference type="CDD" id="cd05325">
    <property type="entry name" value="carb_red_sniffer_like_SDR_c"/>
    <property type="match status" value="1"/>
</dbReference>
<name>A0A2S0VV34_9ALTE</name>
<proteinExistence type="inferred from homology"/>
<evidence type="ECO:0000313" key="3">
    <source>
        <dbReference type="EMBL" id="AWB68079.1"/>
    </source>
</evidence>
<protein>
    <submittedName>
        <fullName evidence="3">Short-chain dehydrogenase</fullName>
    </submittedName>
</protein>
<organism evidence="3 4">
    <name type="scientific">Saccharobesus litoralis</name>
    <dbReference type="NCBI Taxonomy" id="2172099"/>
    <lineage>
        <taxon>Bacteria</taxon>
        <taxon>Pseudomonadati</taxon>
        <taxon>Pseudomonadota</taxon>
        <taxon>Gammaproteobacteria</taxon>
        <taxon>Alteromonadales</taxon>
        <taxon>Alteromonadaceae</taxon>
        <taxon>Saccharobesus</taxon>
    </lineage>
</organism>
<dbReference type="PRINTS" id="PR00080">
    <property type="entry name" value="SDRFAMILY"/>
</dbReference>
<dbReference type="PROSITE" id="PS51257">
    <property type="entry name" value="PROKAR_LIPOPROTEIN"/>
    <property type="match status" value="1"/>
</dbReference>
<dbReference type="InterPro" id="IPR052184">
    <property type="entry name" value="SDR_enzymes"/>
</dbReference>
<dbReference type="RefSeq" id="WP_108604144.1">
    <property type="nucleotide sequence ID" value="NZ_CP026604.1"/>
</dbReference>
<feature type="signal peptide" evidence="2">
    <location>
        <begin position="1"/>
        <end position="23"/>
    </location>
</feature>
<accession>A0A2S0VV34</accession>
<dbReference type="Proteomes" id="UP000244441">
    <property type="component" value="Chromosome"/>
</dbReference>
<dbReference type="PANTHER" id="PTHR45458">
    <property type="entry name" value="SHORT-CHAIN DEHYDROGENASE/REDUCTASE SDR"/>
    <property type="match status" value="1"/>
</dbReference>
<evidence type="ECO:0000256" key="1">
    <source>
        <dbReference type="RuleBase" id="RU000363"/>
    </source>
</evidence>
<keyword evidence="2" id="KW-0732">Signal</keyword>
<reference evidence="3 4" key="1">
    <citation type="submission" date="2018-01" db="EMBL/GenBank/DDBJ databases">
        <title>Genome sequence of a Cantenovulum-like bacteria.</title>
        <authorList>
            <person name="Tan W.R."/>
            <person name="Lau N.-S."/>
            <person name="Go F."/>
            <person name="Amirul A.-A.A."/>
        </authorList>
    </citation>
    <scope>NUCLEOTIDE SEQUENCE [LARGE SCALE GENOMIC DNA]</scope>
    <source>
        <strain evidence="3 4">CCB-QB4</strain>
    </source>
</reference>
<gene>
    <name evidence="3" type="ORF">C2869_17355</name>
</gene>
<dbReference type="GO" id="GO:0016616">
    <property type="term" value="F:oxidoreductase activity, acting on the CH-OH group of donors, NAD or NADP as acceptor"/>
    <property type="evidence" value="ECO:0007669"/>
    <property type="project" value="TreeGrafter"/>
</dbReference>
<dbReference type="KEGG" id="cate:C2869_17355"/>
<feature type="chain" id="PRO_5015688876" evidence="2">
    <location>
        <begin position="24"/>
        <end position="271"/>
    </location>
</feature>
<dbReference type="PANTHER" id="PTHR45458:SF1">
    <property type="entry name" value="SHORT CHAIN DEHYDROGENASE"/>
    <property type="match status" value="1"/>
</dbReference>
<dbReference type="Gene3D" id="3.40.50.720">
    <property type="entry name" value="NAD(P)-binding Rossmann-like Domain"/>
    <property type="match status" value="1"/>
</dbReference>
<dbReference type="InterPro" id="IPR036291">
    <property type="entry name" value="NAD(P)-bd_dom_sf"/>
</dbReference>
<dbReference type="PRINTS" id="PR00081">
    <property type="entry name" value="GDHRDH"/>
</dbReference>